<dbReference type="Proteomes" id="UP001054821">
    <property type="component" value="Chromosome 1"/>
</dbReference>
<dbReference type="PANTHER" id="PTHR31934:SF5">
    <property type="entry name" value="OS05G0557900 PROTEIN"/>
    <property type="match status" value="1"/>
</dbReference>
<evidence type="ECO:0008006" key="3">
    <source>
        <dbReference type="Google" id="ProtNLM"/>
    </source>
</evidence>
<gene>
    <name evidence="1" type="ORF">L3X38_002708</name>
</gene>
<sequence>MAPSLPLEELLRLDAKISGDEDYKRDQILYILAAHHAKCSDLVGHPFRKNLWVFQLLPLSIMEKEYDEPHGYTPEIELLAGIRNGKHILPSSFVNLLNSGLFSNHGPYTLLERRNFFSKMGLACHIAKIQSEASVEHNGWELKQYIEELYWGSGKHVMLLGHSEGGVLHCQSTGVI</sequence>
<dbReference type="InterPro" id="IPR029058">
    <property type="entry name" value="AB_hydrolase_fold"/>
</dbReference>
<comment type="caution">
    <text evidence="1">The sequence shown here is derived from an EMBL/GenBank/DDBJ whole genome shotgun (WGS) entry which is preliminary data.</text>
</comment>
<name>A0AAD4WWU5_PRUDU</name>
<proteinExistence type="predicted"/>
<evidence type="ECO:0000313" key="1">
    <source>
        <dbReference type="EMBL" id="KAI5349819.1"/>
    </source>
</evidence>
<reference evidence="1 2" key="1">
    <citation type="journal article" date="2022" name="G3 (Bethesda)">
        <title>Whole-genome sequence and methylome profiling of the almond [Prunus dulcis (Mill.) D.A. Webb] cultivar 'Nonpareil'.</title>
        <authorList>
            <person name="D'Amico-Willman K.M."/>
            <person name="Ouma W.Z."/>
            <person name="Meulia T."/>
            <person name="Sideli G.M."/>
            <person name="Gradziel T.M."/>
            <person name="Fresnedo-Ramirez J."/>
        </authorList>
    </citation>
    <scope>NUCLEOTIDE SEQUENCE [LARGE SCALE GENOMIC DNA]</scope>
    <source>
        <strain evidence="1">Clone GOH B32 T37-40</strain>
    </source>
</reference>
<dbReference type="AlphaFoldDB" id="A0AAD4WWU5"/>
<dbReference type="EMBL" id="JAJFAZ020000001">
    <property type="protein sequence ID" value="KAI5349819.1"/>
    <property type="molecule type" value="Genomic_DNA"/>
</dbReference>
<evidence type="ECO:0000313" key="2">
    <source>
        <dbReference type="Proteomes" id="UP001054821"/>
    </source>
</evidence>
<organism evidence="1 2">
    <name type="scientific">Prunus dulcis</name>
    <name type="common">Almond</name>
    <name type="synonym">Amygdalus dulcis</name>
    <dbReference type="NCBI Taxonomy" id="3755"/>
    <lineage>
        <taxon>Eukaryota</taxon>
        <taxon>Viridiplantae</taxon>
        <taxon>Streptophyta</taxon>
        <taxon>Embryophyta</taxon>
        <taxon>Tracheophyta</taxon>
        <taxon>Spermatophyta</taxon>
        <taxon>Magnoliopsida</taxon>
        <taxon>eudicotyledons</taxon>
        <taxon>Gunneridae</taxon>
        <taxon>Pentapetalae</taxon>
        <taxon>rosids</taxon>
        <taxon>fabids</taxon>
        <taxon>Rosales</taxon>
        <taxon>Rosaceae</taxon>
        <taxon>Amygdaloideae</taxon>
        <taxon>Amygdaleae</taxon>
        <taxon>Prunus</taxon>
    </lineage>
</organism>
<protein>
    <recommendedName>
        <fullName evidence="3">Alpha/beta-Hydrolases superfamily protein</fullName>
    </recommendedName>
</protein>
<dbReference type="PANTHER" id="PTHR31934">
    <property type="entry name" value="ALPHA/BETA-HYDROLASES SUPERFAMILY PROTEIN"/>
    <property type="match status" value="1"/>
</dbReference>
<dbReference type="Gene3D" id="3.40.50.1820">
    <property type="entry name" value="alpha/beta hydrolase"/>
    <property type="match status" value="1"/>
</dbReference>
<keyword evidence="2" id="KW-1185">Reference proteome</keyword>
<accession>A0AAD4WWU5</accession>